<protein>
    <recommendedName>
        <fullName evidence="3">Phosphoglycerate mutase</fullName>
    </recommendedName>
</protein>
<proteinExistence type="predicted"/>
<name>A0A1F6TQ78_9PROT</name>
<dbReference type="AlphaFoldDB" id="A0A1F6TQ78"/>
<dbReference type="Proteomes" id="UP000178885">
    <property type="component" value="Unassembled WGS sequence"/>
</dbReference>
<dbReference type="InterPro" id="IPR016631">
    <property type="entry name" value="Regulatory_RpfE"/>
</dbReference>
<dbReference type="PIRSF" id="PIRSF015283">
    <property type="entry name" value="Regulatory_RpfE"/>
    <property type="match status" value="1"/>
</dbReference>
<evidence type="ECO:0000313" key="2">
    <source>
        <dbReference type="Proteomes" id="UP000178885"/>
    </source>
</evidence>
<comment type="caution">
    <text evidence="1">The sequence shown here is derived from an EMBL/GenBank/DDBJ whole genome shotgun (WGS) entry which is preliminary data.</text>
</comment>
<organism evidence="1 2">
    <name type="scientific">Candidatus Muproteobacteria bacterium RBG_16_65_34</name>
    <dbReference type="NCBI Taxonomy" id="1817760"/>
    <lineage>
        <taxon>Bacteria</taxon>
        <taxon>Pseudomonadati</taxon>
        <taxon>Pseudomonadota</taxon>
        <taxon>Candidatus Muproteobacteria</taxon>
    </lineage>
</organism>
<accession>A0A1F6TQ78</accession>
<dbReference type="EMBL" id="MFSU01000060">
    <property type="protein sequence ID" value="OGI47278.1"/>
    <property type="molecule type" value="Genomic_DNA"/>
</dbReference>
<evidence type="ECO:0000313" key="1">
    <source>
        <dbReference type="EMBL" id="OGI47278.1"/>
    </source>
</evidence>
<evidence type="ECO:0008006" key="3">
    <source>
        <dbReference type="Google" id="ProtNLM"/>
    </source>
</evidence>
<dbReference type="STRING" id="1817760.A2151_05430"/>
<gene>
    <name evidence="1" type="ORF">A2151_05430</name>
</gene>
<sequence>MPDTSKHLYLLIPGFFGPQPGPDESEATAHAWPALETLLARASAAHRTLPHGLEATLFALFHADSSVEGDLPVAAVTRALDTGVIDNGWWVRADPVHLRPERDRLILADSHVLDLTQDEASRLAAEIAKVYVEDGLILKAPRPGRWYLKPARAPRISTTPLPEVVARDIHPYLPQGKDGKAWHTILNEVQILLHTAKVNEERERRGKLPINSLWFWGGGRLPKIKPVSWTQIWSEEPVSLALARLTETSGRALPAGFEDWRRQADRAGEHLVVLDSLRAPFLYGDQEAWSAAMTRLERDWMAPLSIALRAETLSSATLLTDAGRGFHLSPKAMRRWWRRRHPLASYA</sequence>
<reference evidence="1 2" key="1">
    <citation type="journal article" date="2016" name="Nat. Commun.">
        <title>Thousands of microbial genomes shed light on interconnected biogeochemical processes in an aquifer system.</title>
        <authorList>
            <person name="Anantharaman K."/>
            <person name="Brown C.T."/>
            <person name="Hug L.A."/>
            <person name="Sharon I."/>
            <person name="Castelle C.J."/>
            <person name="Probst A.J."/>
            <person name="Thomas B.C."/>
            <person name="Singh A."/>
            <person name="Wilkins M.J."/>
            <person name="Karaoz U."/>
            <person name="Brodie E.L."/>
            <person name="Williams K.H."/>
            <person name="Hubbard S.S."/>
            <person name="Banfield J.F."/>
        </authorList>
    </citation>
    <scope>NUCLEOTIDE SEQUENCE [LARGE SCALE GENOMIC DNA]</scope>
</reference>